<protein>
    <submittedName>
        <fullName evidence="2">Uncharacterized protein</fullName>
    </submittedName>
</protein>
<reference evidence="3" key="2">
    <citation type="submission" date="2024-04" db="EMBL/GenBank/DDBJ databases">
        <authorList>
            <person name="Chen Y."/>
            <person name="Shah S."/>
            <person name="Dougan E. K."/>
            <person name="Thang M."/>
            <person name="Chan C."/>
        </authorList>
    </citation>
    <scope>NUCLEOTIDE SEQUENCE [LARGE SCALE GENOMIC DNA]</scope>
</reference>
<name>A0A9P1DQ82_9DINO</name>
<dbReference type="EMBL" id="CAMXCT020006334">
    <property type="protein sequence ID" value="CAL1167750.1"/>
    <property type="molecule type" value="Genomic_DNA"/>
</dbReference>
<gene>
    <name evidence="2" type="ORF">C1SCF055_LOCUS39284</name>
</gene>
<evidence type="ECO:0000256" key="1">
    <source>
        <dbReference type="SAM" id="MobiDB-lite"/>
    </source>
</evidence>
<dbReference type="AlphaFoldDB" id="A0A9P1DQ82"/>
<dbReference type="EMBL" id="CAMXCT030006334">
    <property type="protein sequence ID" value="CAL4801687.1"/>
    <property type="molecule type" value="Genomic_DNA"/>
</dbReference>
<organism evidence="2">
    <name type="scientific">Cladocopium goreaui</name>
    <dbReference type="NCBI Taxonomy" id="2562237"/>
    <lineage>
        <taxon>Eukaryota</taxon>
        <taxon>Sar</taxon>
        <taxon>Alveolata</taxon>
        <taxon>Dinophyceae</taxon>
        <taxon>Suessiales</taxon>
        <taxon>Symbiodiniaceae</taxon>
        <taxon>Cladocopium</taxon>
    </lineage>
</organism>
<feature type="region of interest" description="Disordered" evidence="1">
    <location>
        <begin position="109"/>
        <end position="133"/>
    </location>
</feature>
<sequence>MVLPTGAASLCHGKLPLGRPPEIALVPSLPHHSCHIRHLRWGFVGFAAGVALRPRRRRYRSAVGSAAAEWHVGCSSLETLEAAVQEALSRWQESYASGHQSEEMIHVSKLPKAPMPSERSSRNGGTDQVTQGTQGTQGFNVAFAILFLPSKWAAKMKDILTQIRCKFPPEMPLLGVPTQGDVVSFGSAEQDPELPAPQAAMLDEDSLQTISRESIRIQDTIDVNPLWSIQVYGGKVNGSILAGRNFLGRESGDVGSALVFGDSVGVTRRVMGILDACYPFAHKAGLLVGEQVGLEGSDPKSGCVVLLLPGALGTAVNFCGVRPVGPELQVFDADLRAGVLRRVQDLGSSAVEPGDRRPSITAAEALRRIAKDAGVNEKDIWLALPRAAGRDAAQLRVAPGAGEWALYPWGMVSVEGSLLLQANPRAEGVCHKTIDRVRLFTTAPDDKALGQLATAYELDALASESEAPYARLCLAAGPGPMETLRNSAMTFVACGQAVIGCPGTTLVGERNRRVTTMHRQAVGLVMLYSSPRVAQDVGALDTGAE</sequence>
<reference evidence="2" key="1">
    <citation type="submission" date="2022-10" db="EMBL/GenBank/DDBJ databases">
        <authorList>
            <person name="Chen Y."/>
            <person name="Dougan E. K."/>
            <person name="Chan C."/>
            <person name="Rhodes N."/>
            <person name="Thang M."/>
        </authorList>
    </citation>
    <scope>NUCLEOTIDE SEQUENCE</scope>
</reference>
<dbReference type="Proteomes" id="UP001152797">
    <property type="component" value="Unassembled WGS sequence"/>
</dbReference>
<keyword evidence="4" id="KW-1185">Reference proteome</keyword>
<dbReference type="OrthoDB" id="438075at2759"/>
<accession>A0A9P1DQ82</accession>
<proteinExistence type="predicted"/>
<evidence type="ECO:0000313" key="2">
    <source>
        <dbReference type="EMBL" id="CAI4014375.1"/>
    </source>
</evidence>
<comment type="caution">
    <text evidence="2">The sequence shown here is derived from an EMBL/GenBank/DDBJ whole genome shotgun (WGS) entry which is preliminary data.</text>
</comment>
<feature type="compositionally biased region" description="Low complexity" evidence="1">
    <location>
        <begin position="124"/>
        <end position="133"/>
    </location>
</feature>
<evidence type="ECO:0000313" key="4">
    <source>
        <dbReference type="Proteomes" id="UP001152797"/>
    </source>
</evidence>
<evidence type="ECO:0000313" key="3">
    <source>
        <dbReference type="EMBL" id="CAL1167750.1"/>
    </source>
</evidence>
<dbReference type="EMBL" id="CAMXCT010006334">
    <property type="protein sequence ID" value="CAI4014375.1"/>
    <property type="molecule type" value="Genomic_DNA"/>
</dbReference>